<feature type="transmembrane region" description="Helical" evidence="2">
    <location>
        <begin position="342"/>
        <end position="362"/>
    </location>
</feature>
<sequence>MKRTSPPPPESQASPPVADTPPQQVPTAVGSDRRAVPAASSHQGPRWFHLVDHLLVVLVVVLVFFLASFPARNSDVWLHLASGKRILTGEYFPGGHDPFSYSAADRVWVHHCWLFDIIAYLTYSVHQYGLVLFKAVLITAAFGLLLLLRRPGFALWPWSVCLAVAALAAAPQFVFRSSVVSLLFLSLTLVLLLRGSPLLARPWRWVVAVAAIFWLWAMCDQWFFLGPFALLLTLLGETIQRYWQQKKSSASGTNASSETPALPAEEANDALGPLPPRPALVRALILGVAACTLTPLHVRIWELPVELTGAAVQDPRLEQLFLGPLDRVYYSSPSFGRNLNGLAYAILLLGGGALLAFGVGRLQLAHVALWLGMAALSLQSLSAIPFFALVAVPLMAAQLNQLSNRVQWTGWNEVRSRLLFLGSVLGRWLSLAALLLALACAWPGWLHPAPGHPSARRHVGWTVDPDPALVRAAQRLQQWREEGKLPPEARGFLASPELANYCAWFAPAEKVFINSRYTHHKPELSVLGAVRGALGLHLRGESPGSDELVRQLAPWKVEYLGVHFTVIESRRQPELTALVQQLLWQDEEHFSLWYLDGRTTLGGWRERAGREQPAFHQLKLNVVELAFGEKVPRLPPLAVQPIPPRLGWEADFVRYPRWPSPAIDEALGWAQYSRLLEVQHQQHLLAIQMTLQAADHVLGGSGLLLHVTPTWPASAEQLAVPFLALRAARRAQADDPNDPDCYAVLAEALSLPRLPLSIDERSVARVTALRQCLARMPPPSEYAFGIYHAHPTKIAAQLASLYLGERQAAGYFTGLPVNLPAFHVLRRIGATGAAIIRGGQVAERSPTVTLLPMDLARDALRLAQSYLDQDERAFGEQTPKIAQELAGFLKQVEDDTQRLENLYEREKLRLPAQGQVALAQLVLALRHNLVGEALRLLEDTQWQTSADLKEAAAEIEFARLVLLVAVGRLEDAAALLEAAPNRYEGVVSLREPARWLRYQMAVLTGDYEEAGAILEDFAAMNIGQDPPLPKRGEILGQFPGIPWITRPDGQPFPYGLIEMQGLTAWLRPHLLDRLVQGQLLSALQAPYDHYRQQLILRRVSDAEYFWRRGYLYLVEGDILRARQCLEQARRPGVPQWNVPEYSQTTADEYRRLLKRIRHP</sequence>
<feature type="transmembrane region" description="Helical" evidence="2">
    <location>
        <begin position="205"/>
        <end position="225"/>
    </location>
</feature>
<evidence type="ECO:0000313" key="4">
    <source>
        <dbReference type="Proteomes" id="UP000542342"/>
    </source>
</evidence>
<feature type="transmembrane region" description="Helical" evidence="2">
    <location>
        <begin position="128"/>
        <end position="148"/>
    </location>
</feature>
<comment type="caution">
    <text evidence="3">The sequence shown here is derived from an EMBL/GenBank/DDBJ whole genome shotgun (WGS) entry which is preliminary data.</text>
</comment>
<keyword evidence="4" id="KW-1185">Reference proteome</keyword>
<proteinExistence type="predicted"/>
<feature type="transmembrane region" description="Helical" evidence="2">
    <location>
        <begin position="418"/>
        <end position="445"/>
    </location>
</feature>
<protein>
    <submittedName>
        <fullName evidence="3">Uncharacterized protein</fullName>
    </submittedName>
</protein>
<feature type="transmembrane region" description="Helical" evidence="2">
    <location>
        <begin position="368"/>
        <end position="397"/>
    </location>
</feature>
<dbReference type="EMBL" id="JACEFB010000002">
    <property type="protein sequence ID" value="MBA2225536.1"/>
    <property type="molecule type" value="Genomic_DNA"/>
</dbReference>
<keyword evidence="2" id="KW-0472">Membrane</keyword>
<feature type="transmembrane region" description="Helical" evidence="2">
    <location>
        <begin position="279"/>
        <end position="298"/>
    </location>
</feature>
<feature type="compositionally biased region" description="Pro residues" evidence="1">
    <location>
        <begin position="1"/>
        <end position="10"/>
    </location>
</feature>
<dbReference type="RefSeq" id="WP_194536954.1">
    <property type="nucleotide sequence ID" value="NZ_JACEFB010000002.1"/>
</dbReference>
<dbReference type="Proteomes" id="UP000542342">
    <property type="component" value="Unassembled WGS sequence"/>
</dbReference>
<organism evidence="3 4">
    <name type="scientific">Thermogemmata fonticola</name>
    <dbReference type="NCBI Taxonomy" id="2755323"/>
    <lineage>
        <taxon>Bacteria</taxon>
        <taxon>Pseudomonadati</taxon>
        <taxon>Planctomycetota</taxon>
        <taxon>Planctomycetia</taxon>
        <taxon>Gemmatales</taxon>
        <taxon>Gemmataceae</taxon>
        <taxon>Thermogemmata</taxon>
    </lineage>
</organism>
<evidence type="ECO:0000313" key="3">
    <source>
        <dbReference type="EMBL" id="MBA2225536.1"/>
    </source>
</evidence>
<gene>
    <name evidence="3" type="ORF">H0921_05090</name>
</gene>
<dbReference type="AlphaFoldDB" id="A0A7V8VCP3"/>
<feature type="region of interest" description="Disordered" evidence="1">
    <location>
        <begin position="1"/>
        <end position="35"/>
    </location>
</feature>
<keyword evidence="2" id="KW-0812">Transmembrane</keyword>
<evidence type="ECO:0000256" key="1">
    <source>
        <dbReference type="SAM" id="MobiDB-lite"/>
    </source>
</evidence>
<feature type="transmembrane region" description="Helical" evidence="2">
    <location>
        <begin position="153"/>
        <end position="169"/>
    </location>
</feature>
<feature type="transmembrane region" description="Helical" evidence="2">
    <location>
        <begin position="175"/>
        <end position="193"/>
    </location>
</feature>
<name>A0A7V8VCP3_9BACT</name>
<keyword evidence="2" id="KW-1133">Transmembrane helix</keyword>
<accession>A0A7V8VCP3</accession>
<feature type="transmembrane region" description="Helical" evidence="2">
    <location>
        <begin position="50"/>
        <end position="69"/>
    </location>
</feature>
<reference evidence="3 4" key="1">
    <citation type="submission" date="2020-07" db="EMBL/GenBank/DDBJ databases">
        <title>Thermogemmata thermophila gen. nov., sp. nov., a novel moderate thermophilic planctomycete from a Kamchatka hot spring.</title>
        <authorList>
            <person name="Elcheninov A.G."/>
            <person name="Podosokorskaya O.A."/>
            <person name="Kovaleva O.L."/>
            <person name="Novikov A."/>
            <person name="Bonch-Osmolovskaya E.A."/>
            <person name="Toshchakov S.V."/>
            <person name="Kublanov I.V."/>
        </authorList>
    </citation>
    <scope>NUCLEOTIDE SEQUENCE [LARGE SCALE GENOMIC DNA]</scope>
    <source>
        <strain evidence="3 4">2918</strain>
    </source>
</reference>
<evidence type="ECO:0000256" key="2">
    <source>
        <dbReference type="SAM" id="Phobius"/>
    </source>
</evidence>